<sequence length="422" mass="47534">MSQSQLAVVKIYKSVIDDVLAGVRDAFLDEGVDEQVLQELRQIWEQKLESSKAIEANPEPEAPQPQYLQKEIARNSLPSKPGNVYSYQSAHNAVHNSSQQSHMVSQHTNQMQVQGNQSQSVSQSQQQQQQQHHQHHQQHQQQHQPPLQQQPQHHHQHLRQEQSQHQQHQQPQQQQQQTQQSQAQQQQSQSHQQSTNTHSTTPQTVIVADPSKQVPIQITLPAQAGGESRVLTIQVPASALQGNQLQQVLTGPVITATMALPVHLASSLLQQHVNAALQGQVTTAVQLQSSSLQQNNAGHLQNQSNSIRQLDGMDGTCDTSDEEEDDDDEEEDVDDEEENDEKEEDENEEENTEGQEEEPLNSGDDVSDEDPSDLFDTDNVVVCQYDKITRTRNKWKFHLKDGIMNLNGKDFVFQRAGGDAEW</sequence>
<evidence type="ECO:0000256" key="6">
    <source>
        <dbReference type="SAM" id="MobiDB-lite"/>
    </source>
</evidence>
<evidence type="ECO:0000256" key="4">
    <source>
        <dbReference type="ARBA" id="ARBA00023163"/>
    </source>
</evidence>
<feature type="region of interest" description="Disordered" evidence="6">
    <location>
        <begin position="93"/>
        <end position="201"/>
    </location>
</feature>
<evidence type="ECO:0008006" key="9">
    <source>
        <dbReference type="Google" id="ProtNLM"/>
    </source>
</evidence>
<dbReference type="Proteomes" id="UP001378592">
    <property type="component" value="Unassembled WGS sequence"/>
</dbReference>
<dbReference type="InterPro" id="IPR009088">
    <property type="entry name" value="TFIIA_b-brl"/>
</dbReference>
<evidence type="ECO:0000313" key="8">
    <source>
        <dbReference type="Proteomes" id="UP001378592"/>
    </source>
</evidence>
<evidence type="ECO:0000256" key="5">
    <source>
        <dbReference type="ARBA" id="ARBA00023242"/>
    </source>
</evidence>
<dbReference type="FunFam" id="1.10.287.100:FF:000001">
    <property type="entry name" value="Transcription initiation factor IIA subunit"/>
    <property type="match status" value="1"/>
</dbReference>
<protein>
    <recommendedName>
        <fullName evidence="9">Transcription initiation factor IIA subunit 1</fullName>
    </recommendedName>
</protein>
<keyword evidence="5" id="KW-0539">Nucleus</keyword>
<proteinExistence type="inferred from homology"/>
<dbReference type="PANTHER" id="PTHR12694">
    <property type="entry name" value="TRANSCRIPTION INITIATION FACTOR IIA SUBUNIT 1"/>
    <property type="match status" value="1"/>
</dbReference>
<dbReference type="CDD" id="cd07976">
    <property type="entry name" value="TFIIA_alpha_beta_like"/>
    <property type="match status" value="2"/>
</dbReference>
<evidence type="ECO:0000256" key="3">
    <source>
        <dbReference type="ARBA" id="ARBA00023015"/>
    </source>
</evidence>
<feature type="compositionally biased region" description="Low complexity" evidence="6">
    <location>
        <begin position="161"/>
        <end position="201"/>
    </location>
</feature>
<evidence type="ECO:0000256" key="1">
    <source>
        <dbReference type="ARBA" id="ARBA00004123"/>
    </source>
</evidence>
<evidence type="ECO:0000256" key="2">
    <source>
        <dbReference type="ARBA" id="ARBA00010059"/>
    </source>
</evidence>
<feature type="compositionally biased region" description="Polar residues" evidence="6">
    <location>
        <begin position="93"/>
        <end position="116"/>
    </location>
</feature>
<feature type="compositionally biased region" description="Low complexity" evidence="6">
    <location>
        <begin position="139"/>
        <end position="151"/>
    </location>
</feature>
<keyword evidence="8" id="KW-1185">Reference proteome</keyword>
<dbReference type="AlphaFoldDB" id="A0AAN9ZE28"/>
<dbReference type="Pfam" id="PF03153">
    <property type="entry name" value="TFIIA"/>
    <property type="match status" value="1"/>
</dbReference>
<dbReference type="PANTHER" id="PTHR12694:SF8">
    <property type="entry name" value="TRANSCRIPTION INITIATION FACTOR IIA SUBUNIT 1"/>
    <property type="match status" value="1"/>
</dbReference>
<comment type="caution">
    <text evidence="7">The sequence shown here is derived from an EMBL/GenBank/DDBJ whole genome shotgun (WGS) entry which is preliminary data.</text>
</comment>
<keyword evidence="4" id="KW-0804">Transcription</keyword>
<dbReference type="SUPFAM" id="SSF47396">
    <property type="entry name" value="Transcription factor IIA (TFIIA), alpha-helical domain"/>
    <property type="match status" value="1"/>
</dbReference>
<feature type="compositionally biased region" description="Acidic residues" evidence="6">
    <location>
        <begin position="319"/>
        <end position="375"/>
    </location>
</feature>
<accession>A0AAN9ZE28</accession>
<comment type="subcellular location">
    <subcellularLocation>
        <location evidence="1">Nucleus</location>
    </subcellularLocation>
</comment>
<gene>
    <name evidence="7" type="ORF">R5R35_014424</name>
</gene>
<feature type="compositionally biased region" description="Polar residues" evidence="6">
    <location>
        <begin position="295"/>
        <end position="308"/>
    </location>
</feature>
<dbReference type="GO" id="GO:0005672">
    <property type="term" value="C:transcription factor TFIIA complex"/>
    <property type="evidence" value="ECO:0007669"/>
    <property type="project" value="InterPro"/>
</dbReference>
<feature type="region of interest" description="Disordered" evidence="6">
    <location>
        <begin position="295"/>
        <end position="375"/>
    </location>
</feature>
<feature type="compositionally biased region" description="Low complexity" evidence="6">
    <location>
        <begin position="117"/>
        <end position="131"/>
    </location>
</feature>
<dbReference type="SUPFAM" id="SSF50784">
    <property type="entry name" value="Transcription factor IIA (TFIIA), beta-barrel domain"/>
    <property type="match status" value="1"/>
</dbReference>
<dbReference type="SMART" id="SM01371">
    <property type="entry name" value="TFIIA"/>
    <property type="match status" value="1"/>
</dbReference>
<dbReference type="InterPro" id="IPR004855">
    <property type="entry name" value="TFIIA_asu/bsu"/>
</dbReference>
<dbReference type="FunFam" id="2.30.18.10:FF:000002">
    <property type="entry name" value="Transcription initiation factor IIA subunit 1"/>
    <property type="match status" value="1"/>
</dbReference>
<keyword evidence="3" id="KW-0805">Transcription regulation</keyword>
<reference evidence="7 8" key="1">
    <citation type="submission" date="2024-03" db="EMBL/GenBank/DDBJ databases">
        <title>The genome assembly and annotation of the cricket Gryllus longicercus Weissman &amp; Gray.</title>
        <authorList>
            <person name="Szrajer S."/>
            <person name="Gray D."/>
            <person name="Ylla G."/>
        </authorList>
    </citation>
    <scope>NUCLEOTIDE SEQUENCE [LARGE SCALE GENOMIC DNA]</scope>
    <source>
        <strain evidence="7">DAG 2021-001</strain>
        <tissue evidence="7">Whole body minus gut</tissue>
    </source>
</reference>
<dbReference type="EMBL" id="JAZDUA010000051">
    <property type="protein sequence ID" value="KAK7870840.1"/>
    <property type="molecule type" value="Genomic_DNA"/>
</dbReference>
<name>A0AAN9ZE28_9ORTH</name>
<dbReference type="GO" id="GO:0006367">
    <property type="term" value="P:transcription initiation at RNA polymerase II promoter"/>
    <property type="evidence" value="ECO:0007669"/>
    <property type="project" value="InterPro"/>
</dbReference>
<dbReference type="Gene3D" id="2.30.18.10">
    <property type="entry name" value="Transcription factor IIA (TFIIA), beta-barrel domain"/>
    <property type="match status" value="1"/>
</dbReference>
<organism evidence="7 8">
    <name type="scientific">Gryllus longicercus</name>
    <dbReference type="NCBI Taxonomy" id="2509291"/>
    <lineage>
        <taxon>Eukaryota</taxon>
        <taxon>Metazoa</taxon>
        <taxon>Ecdysozoa</taxon>
        <taxon>Arthropoda</taxon>
        <taxon>Hexapoda</taxon>
        <taxon>Insecta</taxon>
        <taxon>Pterygota</taxon>
        <taxon>Neoptera</taxon>
        <taxon>Polyneoptera</taxon>
        <taxon>Orthoptera</taxon>
        <taxon>Ensifera</taxon>
        <taxon>Gryllidea</taxon>
        <taxon>Grylloidea</taxon>
        <taxon>Gryllidae</taxon>
        <taxon>Gryllinae</taxon>
        <taxon>Gryllus</taxon>
    </lineage>
</organism>
<dbReference type="Gene3D" id="1.10.287.100">
    <property type="match status" value="1"/>
</dbReference>
<comment type="similarity">
    <text evidence="2">Belongs to the TFIIA subunit 1 family.</text>
</comment>
<evidence type="ECO:0000313" key="7">
    <source>
        <dbReference type="EMBL" id="KAK7870840.1"/>
    </source>
</evidence>